<sequence length="255" mass="29723">MKKSRTPACHIGTSGWSYKHWKGVYYPEKLKPVDYLHFYSQEFDCTEINTSFYHLPKEQTVLNWAAKVPPGFLFCPKLSRYITHFKKLHDPAEGMEVFFKVFDPVAERLGPVLIQLPAQAGFNAGVAEEFYQLLSTTYKQYDFSIEVRDKSWFSKQSLDLMERYGVGLVIANSGKRFPYKEAVTARHIYLRFHGPAELYASGYAALTLRAYARKCAKWLQEKHQVWIFFNNDVHMHAIENARTLKTMLAEERDKL</sequence>
<dbReference type="SUPFAM" id="SSF117396">
    <property type="entry name" value="TM1631-like"/>
    <property type="match status" value="1"/>
</dbReference>
<evidence type="ECO:0000313" key="1">
    <source>
        <dbReference type="EMBL" id="SEK85871.1"/>
    </source>
</evidence>
<dbReference type="InterPro" id="IPR002763">
    <property type="entry name" value="DUF72"/>
</dbReference>
<proteinExistence type="predicted"/>
<gene>
    <name evidence="1" type="ORF">SAMN04488505_1011020</name>
</gene>
<dbReference type="Pfam" id="PF01904">
    <property type="entry name" value="DUF72"/>
    <property type="match status" value="1"/>
</dbReference>
<dbReference type="Gene3D" id="3.20.20.410">
    <property type="entry name" value="Protein of unknown function UPF0759"/>
    <property type="match status" value="1"/>
</dbReference>
<accession>A0A1H7KG93</accession>
<organism evidence="1 2">
    <name type="scientific">Chitinophaga rupis</name>
    <dbReference type="NCBI Taxonomy" id="573321"/>
    <lineage>
        <taxon>Bacteria</taxon>
        <taxon>Pseudomonadati</taxon>
        <taxon>Bacteroidota</taxon>
        <taxon>Chitinophagia</taxon>
        <taxon>Chitinophagales</taxon>
        <taxon>Chitinophagaceae</taxon>
        <taxon>Chitinophaga</taxon>
    </lineage>
</organism>
<dbReference type="PANTHER" id="PTHR30348">
    <property type="entry name" value="UNCHARACTERIZED PROTEIN YECE"/>
    <property type="match status" value="1"/>
</dbReference>
<dbReference type="RefSeq" id="WP_089907074.1">
    <property type="nucleotide sequence ID" value="NZ_FOBB01000001.1"/>
</dbReference>
<dbReference type="OrthoDB" id="9780310at2"/>
<dbReference type="EMBL" id="FOBB01000001">
    <property type="protein sequence ID" value="SEK85871.1"/>
    <property type="molecule type" value="Genomic_DNA"/>
</dbReference>
<dbReference type="Proteomes" id="UP000198984">
    <property type="component" value="Unassembled WGS sequence"/>
</dbReference>
<evidence type="ECO:0000313" key="2">
    <source>
        <dbReference type="Proteomes" id="UP000198984"/>
    </source>
</evidence>
<reference evidence="1 2" key="1">
    <citation type="submission" date="2016-10" db="EMBL/GenBank/DDBJ databases">
        <authorList>
            <person name="de Groot N.N."/>
        </authorList>
    </citation>
    <scope>NUCLEOTIDE SEQUENCE [LARGE SCALE GENOMIC DNA]</scope>
    <source>
        <strain evidence="1 2">DSM 21039</strain>
    </source>
</reference>
<protein>
    <submittedName>
        <fullName evidence="1">Uncharacterized conserved protein YecE, DUF72 family</fullName>
    </submittedName>
</protein>
<keyword evidence="2" id="KW-1185">Reference proteome</keyword>
<dbReference type="PANTHER" id="PTHR30348:SF4">
    <property type="entry name" value="DUF72 DOMAIN-CONTAINING PROTEIN"/>
    <property type="match status" value="1"/>
</dbReference>
<dbReference type="STRING" id="573321.SAMN04488505_1011020"/>
<dbReference type="AlphaFoldDB" id="A0A1H7KG93"/>
<name>A0A1H7KG93_9BACT</name>
<dbReference type="InterPro" id="IPR036520">
    <property type="entry name" value="UPF0759_sf"/>
</dbReference>